<dbReference type="GO" id="GO:0005634">
    <property type="term" value="C:nucleus"/>
    <property type="evidence" value="ECO:0007669"/>
    <property type="project" value="UniProtKB-SubCell"/>
</dbReference>
<dbReference type="InterPro" id="IPR025086">
    <property type="entry name" value="SDE2/SF3A3_SAP"/>
</dbReference>
<keyword evidence="4" id="KW-0539">Nucleus</keyword>
<gene>
    <name evidence="6" type="ORF">RFI_04438</name>
</gene>
<evidence type="ECO:0000256" key="2">
    <source>
        <dbReference type="ARBA" id="ARBA00022664"/>
    </source>
</evidence>
<dbReference type="GO" id="GO:0008380">
    <property type="term" value="P:RNA splicing"/>
    <property type="evidence" value="ECO:0007669"/>
    <property type="project" value="UniProtKB-KW"/>
</dbReference>
<evidence type="ECO:0000313" key="6">
    <source>
        <dbReference type="EMBL" id="ETO32678.1"/>
    </source>
</evidence>
<dbReference type="PANTHER" id="PTHR12786:SF1">
    <property type="entry name" value="SPLICING REGULATOR SDE2"/>
    <property type="match status" value="1"/>
</dbReference>
<dbReference type="EMBL" id="ASPP01004009">
    <property type="protein sequence ID" value="ETO32678.1"/>
    <property type="molecule type" value="Genomic_DNA"/>
</dbReference>
<dbReference type="OrthoDB" id="547031at2759"/>
<organism evidence="6 7">
    <name type="scientific">Reticulomyxa filosa</name>
    <dbReference type="NCBI Taxonomy" id="46433"/>
    <lineage>
        <taxon>Eukaryota</taxon>
        <taxon>Sar</taxon>
        <taxon>Rhizaria</taxon>
        <taxon>Retaria</taxon>
        <taxon>Foraminifera</taxon>
        <taxon>Monothalamids</taxon>
        <taxon>Reticulomyxidae</taxon>
        <taxon>Reticulomyxa</taxon>
    </lineage>
</organism>
<dbReference type="Proteomes" id="UP000023152">
    <property type="component" value="Unassembled WGS sequence"/>
</dbReference>
<accession>X6P3H4</accession>
<evidence type="ECO:0000256" key="1">
    <source>
        <dbReference type="ARBA" id="ARBA00004123"/>
    </source>
</evidence>
<protein>
    <recommendedName>
        <fullName evidence="5">SDE2/SF3A3 SAP domain-containing protein</fullName>
    </recommendedName>
</protein>
<comment type="subcellular location">
    <subcellularLocation>
        <location evidence="1">Nucleus</location>
    </subcellularLocation>
</comment>
<dbReference type="AlphaFoldDB" id="X6P3H4"/>
<feature type="domain" description="SDE2/SF3A3 SAP" evidence="5">
    <location>
        <begin position="179"/>
        <end position="237"/>
    </location>
</feature>
<dbReference type="Pfam" id="PF13297">
    <property type="entry name" value="SDE2_2C"/>
    <property type="match status" value="1"/>
</dbReference>
<evidence type="ECO:0000259" key="5">
    <source>
        <dbReference type="Pfam" id="PF13297"/>
    </source>
</evidence>
<dbReference type="GO" id="GO:0006397">
    <property type="term" value="P:mRNA processing"/>
    <property type="evidence" value="ECO:0007669"/>
    <property type="project" value="UniProtKB-KW"/>
</dbReference>
<evidence type="ECO:0000256" key="3">
    <source>
        <dbReference type="ARBA" id="ARBA00023187"/>
    </source>
</evidence>
<keyword evidence="3" id="KW-0508">mRNA splicing</keyword>
<proteinExistence type="predicted"/>
<dbReference type="InterPro" id="IPR051421">
    <property type="entry name" value="RNA_Proc_DNA_Dmg_Regulator"/>
</dbReference>
<evidence type="ECO:0000313" key="7">
    <source>
        <dbReference type="Proteomes" id="UP000023152"/>
    </source>
</evidence>
<dbReference type="PANTHER" id="PTHR12786">
    <property type="entry name" value="SPLICING FACTOR SF3A-RELATED"/>
    <property type="match status" value="1"/>
</dbReference>
<reference evidence="6 7" key="1">
    <citation type="journal article" date="2013" name="Curr. Biol.">
        <title>The Genome of the Foraminiferan Reticulomyxa filosa.</title>
        <authorList>
            <person name="Glockner G."/>
            <person name="Hulsmann N."/>
            <person name="Schleicher M."/>
            <person name="Noegel A.A."/>
            <person name="Eichinger L."/>
            <person name="Gallinger C."/>
            <person name="Pawlowski J."/>
            <person name="Sierra R."/>
            <person name="Euteneuer U."/>
            <person name="Pillet L."/>
            <person name="Moustafa A."/>
            <person name="Platzer M."/>
            <person name="Groth M."/>
            <person name="Szafranski K."/>
            <person name="Schliwa M."/>
        </authorList>
    </citation>
    <scope>NUCLEOTIDE SEQUENCE [LARGE SCALE GENOMIC DNA]</scope>
</reference>
<comment type="caution">
    <text evidence="6">The sequence shown here is derived from an EMBL/GenBank/DDBJ whole genome shotgun (WGS) entry which is preliminary data.</text>
</comment>
<keyword evidence="2" id="KW-0507">mRNA processing</keyword>
<name>X6P3H4_RETFI</name>
<evidence type="ECO:0000256" key="4">
    <source>
        <dbReference type="ARBA" id="ARBA00023242"/>
    </source>
</evidence>
<sequence length="246" mass="27829">MNSLDRISDAILSGQSYQRSMINNSNTDMKSGTEKELLELYGSEWSEMIKQGVLTKQYSHPLILPKDILWSTVNPLPHVAAKSSTGSVIAIKTDKGGETNFLALQIDFTSFLSSFFVVYNKTGQTGQIGRGDSISKSFGKKRLINESSTNKYDHLKDMQKNFEHCLNPNQIIVDTNLLLQWSEFNSIADLERLGMERLKTELQIRGMKCGGTLHERVSRLFLLKNSRVEDLPKHCFPQQKHSEIVS</sequence>
<keyword evidence="7" id="KW-1185">Reference proteome</keyword>